<evidence type="ECO:0000313" key="3">
    <source>
        <dbReference type="Proteomes" id="UP001500467"/>
    </source>
</evidence>
<gene>
    <name evidence="2" type="ORF">GCM10009675_12790</name>
</gene>
<dbReference type="RefSeq" id="WP_253856489.1">
    <property type="nucleotide sequence ID" value="NZ_BAAALM010000005.1"/>
</dbReference>
<feature type="domain" description="NADPH-dependent FMN reductase-like" evidence="1">
    <location>
        <begin position="4"/>
        <end position="144"/>
    </location>
</feature>
<dbReference type="Gene3D" id="3.40.50.360">
    <property type="match status" value="1"/>
</dbReference>
<comment type="caution">
    <text evidence="2">The sequence shown here is derived from an EMBL/GenBank/DDBJ whole genome shotgun (WGS) entry which is preliminary data.</text>
</comment>
<reference evidence="2 3" key="1">
    <citation type="journal article" date="2019" name="Int. J. Syst. Evol. Microbiol.">
        <title>The Global Catalogue of Microorganisms (GCM) 10K type strain sequencing project: providing services to taxonomists for standard genome sequencing and annotation.</title>
        <authorList>
            <consortium name="The Broad Institute Genomics Platform"/>
            <consortium name="The Broad Institute Genome Sequencing Center for Infectious Disease"/>
            <person name="Wu L."/>
            <person name="Ma J."/>
        </authorList>
    </citation>
    <scope>NUCLEOTIDE SEQUENCE [LARGE SCALE GENOMIC DNA]</scope>
    <source>
        <strain evidence="2 3">JCM 13022</strain>
    </source>
</reference>
<sequence length="184" mass="19025">MSVEILTLVGSLRAASHNHQLAEAAAKLAPADVTVTVADGLGDLPFYNEDIDTGDALPAAAARLRATAERANAFLYVSPEYNGTMPAVIKNAIDWLSRPWQAGAMTGKPVAVIGTALGQYGGVWAHDDTRKAAGIAGGAVIDDVKLDIPGSATRFAETHPYSDAEVAEQLTKVLATLAGKATTA</sequence>
<accession>A0ABN1V7W7</accession>
<evidence type="ECO:0000259" key="1">
    <source>
        <dbReference type="Pfam" id="PF03358"/>
    </source>
</evidence>
<dbReference type="PANTHER" id="PTHR30543:SF21">
    <property type="entry name" value="NAD(P)H-DEPENDENT FMN REDUCTASE LOT6"/>
    <property type="match status" value="1"/>
</dbReference>
<dbReference type="Proteomes" id="UP001500467">
    <property type="component" value="Unassembled WGS sequence"/>
</dbReference>
<dbReference type="Pfam" id="PF03358">
    <property type="entry name" value="FMN_red"/>
    <property type="match status" value="1"/>
</dbReference>
<dbReference type="EMBL" id="BAAALM010000005">
    <property type="protein sequence ID" value="GAA1198606.1"/>
    <property type="molecule type" value="Genomic_DNA"/>
</dbReference>
<dbReference type="PANTHER" id="PTHR30543">
    <property type="entry name" value="CHROMATE REDUCTASE"/>
    <property type="match status" value="1"/>
</dbReference>
<dbReference type="InterPro" id="IPR050712">
    <property type="entry name" value="NAD(P)H-dep_reductase"/>
</dbReference>
<dbReference type="InterPro" id="IPR005025">
    <property type="entry name" value="FMN_Rdtase-like_dom"/>
</dbReference>
<dbReference type="InterPro" id="IPR029039">
    <property type="entry name" value="Flavoprotein-like_sf"/>
</dbReference>
<organism evidence="2 3">
    <name type="scientific">Prauserella alba</name>
    <dbReference type="NCBI Taxonomy" id="176898"/>
    <lineage>
        <taxon>Bacteria</taxon>
        <taxon>Bacillati</taxon>
        <taxon>Actinomycetota</taxon>
        <taxon>Actinomycetes</taxon>
        <taxon>Pseudonocardiales</taxon>
        <taxon>Pseudonocardiaceae</taxon>
        <taxon>Prauserella</taxon>
    </lineage>
</organism>
<evidence type="ECO:0000313" key="2">
    <source>
        <dbReference type="EMBL" id="GAA1198606.1"/>
    </source>
</evidence>
<protein>
    <submittedName>
        <fullName evidence="2">NAD(P)H-dependent oxidoreductase</fullName>
    </submittedName>
</protein>
<keyword evidence="3" id="KW-1185">Reference proteome</keyword>
<dbReference type="SUPFAM" id="SSF52218">
    <property type="entry name" value="Flavoproteins"/>
    <property type="match status" value="1"/>
</dbReference>
<name>A0ABN1V7W7_9PSEU</name>
<proteinExistence type="predicted"/>